<reference evidence="1 2" key="1">
    <citation type="submission" date="2008-07" db="EMBL/GenBank/DDBJ databases">
        <authorList>
            <person name="El-Sayed N."/>
            <person name="Caler E."/>
            <person name="Inman J."/>
            <person name="Amedeo P."/>
            <person name="Hass B."/>
            <person name="Wortman J."/>
        </authorList>
    </citation>
    <scope>NUCLEOTIDE SEQUENCE [LARGE SCALE GENOMIC DNA]</scope>
    <source>
        <strain evidence="2">ATCC 50983 / TXsc</strain>
    </source>
</reference>
<dbReference type="EMBL" id="GG682634">
    <property type="protein sequence ID" value="EER02957.1"/>
    <property type="molecule type" value="Genomic_DNA"/>
</dbReference>
<dbReference type="AlphaFoldDB" id="C5LJY6"/>
<dbReference type="InParanoid" id="C5LJY6"/>
<evidence type="ECO:0000313" key="2">
    <source>
        <dbReference type="Proteomes" id="UP000007800"/>
    </source>
</evidence>
<gene>
    <name evidence="1" type="ORF">Pmar_PMAR001449</name>
</gene>
<accession>C5LJY6</accession>
<name>C5LJY6_PERM5</name>
<proteinExistence type="predicted"/>
<dbReference type="GeneID" id="9051451"/>
<dbReference type="RefSeq" id="XP_002771141.1">
    <property type="nucleotide sequence ID" value="XM_002771095.1"/>
</dbReference>
<sequence length="153" mass="17075">MTLLSPPSSTFRQRTQALSDWILEKKPQLENRSQVDRTLSEIIRTSRELTTALRREKVEGLKCTAEDTEQDIEAAIYTAYVRVQWVLGEVGFGDEERGRPALALALAVKIIQEYNMLVDPPIPSGRGVVRGLTECLIEYTKGDEAARTGIPAT</sequence>
<keyword evidence="2" id="KW-1185">Reference proteome</keyword>
<dbReference type="Proteomes" id="UP000007800">
    <property type="component" value="Unassembled WGS sequence"/>
</dbReference>
<protein>
    <submittedName>
        <fullName evidence="1">Uncharacterized protein</fullName>
    </submittedName>
</protein>
<organism evidence="2">
    <name type="scientific">Perkinsus marinus (strain ATCC 50983 / TXsc)</name>
    <dbReference type="NCBI Taxonomy" id="423536"/>
    <lineage>
        <taxon>Eukaryota</taxon>
        <taxon>Sar</taxon>
        <taxon>Alveolata</taxon>
        <taxon>Perkinsozoa</taxon>
        <taxon>Perkinsea</taxon>
        <taxon>Perkinsida</taxon>
        <taxon>Perkinsidae</taxon>
        <taxon>Perkinsus</taxon>
    </lineage>
</organism>
<feature type="non-terminal residue" evidence="1">
    <location>
        <position position="153"/>
    </location>
</feature>
<evidence type="ECO:0000313" key="1">
    <source>
        <dbReference type="EMBL" id="EER02957.1"/>
    </source>
</evidence>